<dbReference type="GO" id="GO:0032691">
    <property type="term" value="P:negative regulation of interleukin-1 beta production"/>
    <property type="evidence" value="ECO:0007669"/>
    <property type="project" value="UniProtKB-ARBA"/>
</dbReference>
<dbReference type="EMBL" id="CACRXK020015925">
    <property type="protein sequence ID" value="CAB4029072.1"/>
    <property type="molecule type" value="Genomic_DNA"/>
</dbReference>
<dbReference type="GO" id="GO:0005829">
    <property type="term" value="C:cytosol"/>
    <property type="evidence" value="ECO:0007669"/>
    <property type="project" value="TreeGrafter"/>
</dbReference>
<dbReference type="FunFam" id="1.10.3520.10:FF:000002">
    <property type="entry name" value="Ceramide-1-phosphate transfer protein"/>
    <property type="match status" value="1"/>
</dbReference>
<dbReference type="GO" id="GO:1902387">
    <property type="term" value="F:ceramide 1-phosphate binding"/>
    <property type="evidence" value="ECO:0007669"/>
    <property type="project" value="TreeGrafter"/>
</dbReference>
<protein>
    <submittedName>
        <fullName evidence="2">Ceramide-1-phosphate transfer -like</fullName>
    </submittedName>
</protein>
<dbReference type="GO" id="GO:1902388">
    <property type="term" value="F:ceramide 1-phosphate transfer activity"/>
    <property type="evidence" value="ECO:0007669"/>
    <property type="project" value="TreeGrafter"/>
</dbReference>
<dbReference type="InterPro" id="IPR036497">
    <property type="entry name" value="GLTP_sf"/>
</dbReference>
<evidence type="ECO:0000256" key="1">
    <source>
        <dbReference type="ARBA" id="ARBA00007148"/>
    </source>
</evidence>
<evidence type="ECO:0000313" key="3">
    <source>
        <dbReference type="Proteomes" id="UP001152795"/>
    </source>
</evidence>
<dbReference type="GO" id="GO:0016020">
    <property type="term" value="C:membrane"/>
    <property type="evidence" value="ECO:0007669"/>
    <property type="project" value="TreeGrafter"/>
</dbReference>
<dbReference type="Proteomes" id="UP001152795">
    <property type="component" value="Unassembled WGS sequence"/>
</dbReference>
<dbReference type="AlphaFoldDB" id="A0A7D9JG63"/>
<sequence length="210" mass="23811">MNETVKFNPKELLDAFKKAKGGEEVVIDEYVRGYVQLTHFFDLLGTVFGYINSDINEKVAILQYYRSGEISEFYRTVKSMMEYEIPKDFSVSAEHPSGSRTLLRLHRALAFAGLFMKRLAEAGLEDKSSTIAYDSYHETLAQFHPWLIRKGVGVATYTLGTCGNLLEKCGSDLHNVEETKEILAEVALAMDEVYKQTESLYTQFDLHGLP</sequence>
<gene>
    <name evidence="2" type="ORF">PACLA_8A040557</name>
</gene>
<keyword evidence="3" id="KW-1185">Reference proteome</keyword>
<comment type="similarity">
    <text evidence="1">Belongs to the GLTP family.</text>
</comment>
<dbReference type="OrthoDB" id="116883at2759"/>
<evidence type="ECO:0000313" key="2">
    <source>
        <dbReference type="EMBL" id="CAB4029072.1"/>
    </source>
</evidence>
<accession>A0A7D9JG63</accession>
<organism evidence="2 3">
    <name type="scientific">Paramuricea clavata</name>
    <name type="common">Red gorgonian</name>
    <name type="synonym">Violescent sea-whip</name>
    <dbReference type="NCBI Taxonomy" id="317549"/>
    <lineage>
        <taxon>Eukaryota</taxon>
        <taxon>Metazoa</taxon>
        <taxon>Cnidaria</taxon>
        <taxon>Anthozoa</taxon>
        <taxon>Octocorallia</taxon>
        <taxon>Malacalcyonacea</taxon>
        <taxon>Plexauridae</taxon>
        <taxon>Paramuricea</taxon>
    </lineage>
</organism>
<dbReference type="PANTHER" id="PTHR10219">
    <property type="entry name" value="GLYCOLIPID TRANSFER PROTEIN-RELATED"/>
    <property type="match status" value="1"/>
</dbReference>
<proteinExistence type="inferred from homology"/>
<dbReference type="SUPFAM" id="SSF110004">
    <property type="entry name" value="Glycolipid transfer protein, GLTP"/>
    <property type="match status" value="1"/>
</dbReference>
<reference evidence="2" key="1">
    <citation type="submission" date="2020-04" db="EMBL/GenBank/DDBJ databases">
        <authorList>
            <person name="Alioto T."/>
            <person name="Alioto T."/>
            <person name="Gomez Garrido J."/>
        </authorList>
    </citation>
    <scope>NUCLEOTIDE SEQUENCE</scope>
    <source>
        <strain evidence="2">A484AB</strain>
    </source>
</reference>
<dbReference type="InterPro" id="IPR014830">
    <property type="entry name" value="Glycolipid_transfer_prot_dom"/>
</dbReference>
<name>A0A7D9JG63_PARCT</name>
<dbReference type="Pfam" id="PF08718">
    <property type="entry name" value="GLTP"/>
    <property type="match status" value="1"/>
</dbReference>
<comment type="caution">
    <text evidence="2">The sequence shown here is derived from an EMBL/GenBank/DDBJ whole genome shotgun (WGS) entry which is preliminary data.</text>
</comment>
<dbReference type="PANTHER" id="PTHR10219:SF43">
    <property type="entry name" value="GLYCOLIPID TRANSFER PROTEIN DOMAIN-CONTAINING PROTEIN"/>
    <property type="match status" value="1"/>
</dbReference>
<dbReference type="Gene3D" id="1.10.3520.10">
    <property type="entry name" value="Glycolipid transfer protein"/>
    <property type="match status" value="1"/>
</dbReference>